<gene>
    <name evidence="1" type="ordered locus">Fleli_0930</name>
</gene>
<evidence type="ECO:0000313" key="1">
    <source>
        <dbReference type="EMBL" id="AFM03384.1"/>
    </source>
</evidence>
<dbReference type="AlphaFoldDB" id="I4AHE9"/>
<name>I4AHE9_BERLS</name>
<protein>
    <submittedName>
        <fullName evidence="1">Uncharacterized protein</fullName>
    </submittedName>
</protein>
<sequence precursor="true">MKKQIINKSTLLLAFLAVAFWCFYFWKKDRDVEAIAFSQNIIDRVIKYKVYEQDDLFLEETKRSWHTYAMYFDEDKRPEKTFEKTLNKPFLDAYENYLGHLIEAEYKSLYQNTFYTKDYSEFGLTIYLNNWLEDYKSNDKGKRKKKLGLINEKLNQLKQQSPLFKKTNFHKIDWNKSNDLDLWLDIIQHKKEVIALANSLFEENKKKFPTSFESNNFEGYTTLIPDYENQKMIVKSFYFQSDPKYGTEFQKKQAKYRSTPDDAFRLGDSTFYSMQNPRTYHIFDKVGDTTLQFYFLDKKTREYFAQYPPLYDISFKVIPKK</sequence>
<proteinExistence type="predicted"/>
<dbReference type="HOGENOM" id="CLU_865322_0_0_10"/>
<dbReference type="EMBL" id="CP003345">
    <property type="protein sequence ID" value="AFM03384.1"/>
    <property type="molecule type" value="Genomic_DNA"/>
</dbReference>
<keyword evidence="2" id="KW-1185">Reference proteome</keyword>
<evidence type="ECO:0000313" key="2">
    <source>
        <dbReference type="Proteomes" id="UP000006054"/>
    </source>
</evidence>
<organism evidence="1 2">
    <name type="scientific">Bernardetia litoralis (strain ATCC 23117 / DSM 6794 / NBRC 15988 / NCIMB 1366 / Fx l1 / Sio-4)</name>
    <name type="common">Flexibacter litoralis</name>
    <dbReference type="NCBI Taxonomy" id="880071"/>
    <lineage>
        <taxon>Bacteria</taxon>
        <taxon>Pseudomonadati</taxon>
        <taxon>Bacteroidota</taxon>
        <taxon>Cytophagia</taxon>
        <taxon>Cytophagales</taxon>
        <taxon>Bernardetiaceae</taxon>
        <taxon>Bernardetia</taxon>
    </lineage>
</organism>
<reference evidence="2" key="1">
    <citation type="submission" date="2012-06" db="EMBL/GenBank/DDBJ databases">
        <title>The complete genome of Flexibacter litoralis DSM 6794.</title>
        <authorList>
            <person name="Lucas S."/>
            <person name="Copeland A."/>
            <person name="Lapidus A."/>
            <person name="Glavina del Rio T."/>
            <person name="Dalin E."/>
            <person name="Tice H."/>
            <person name="Bruce D."/>
            <person name="Goodwin L."/>
            <person name="Pitluck S."/>
            <person name="Peters L."/>
            <person name="Ovchinnikova G."/>
            <person name="Lu M."/>
            <person name="Kyrpides N."/>
            <person name="Mavromatis K."/>
            <person name="Ivanova N."/>
            <person name="Brettin T."/>
            <person name="Detter J.C."/>
            <person name="Han C."/>
            <person name="Larimer F."/>
            <person name="Land M."/>
            <person name="Hauser L."/>
            <person name="Markowitz V."/>
            <person name="Cheng J.-F."/>
            <person name="Hugenholtz P."/>
            <person name="Woyke T."/>
            <person name="Wu D."/>
            <person name="Spring S."/>
            <person name="Lang E."/>
            <person name="Kopitz M."/>
            <person name="Brambilla E."/>
            <person name="Klenk H.-P."/>
            <person name="Eisen J.A."/>
        </authorList>
    </citation>
    <scope>NUCLEOTIDE SEQUENCE [LARGE SCALE GENOMIC DNA]</scope>
    <source>
        <strain evidence="2">ATCC 23117 / DSM 6794 / NBRC 15988 / NCIMB 1366 / Sio-4</strain>
    </source>
</reference>
<accession>I4AHE9</accession>
<dbReference type="Proteomes" id="UP000006054">
    <property type="component" value="Chromosome"/>
</dbReference>
<dbReference type="KEGG" id="fli:Fleli_0930"/>
<dbReference type="RefSeq" id="WP_014796842.1">
    <property type="nucleotide sequence ID" value="NC_018018.1"/>
</dbReference>
<dbReference type="STRING" id="880071.Fleli_0930"/>